<dbReference type="Proteomes" id="UP000663879">
    <property type="component" value="Unassembled WGS sequence"/>
</dbReference>
<dbReference type="PROSITE" id="PS50802">
    <property type="entry name" value="OTU"/>
    <property type="match status" value="1"/>
</dbReference>
<reference evidence="2" key="1">
    <citation type="submission" date="2021-02" db="EMBL/GenBank/DDBJ databases">
        <authorList>
            <person name="Nowell W R."/>
        </authorList>
    </citation>
    <scope>NUCLEOTIDE SEQUENCE</scope>
    <source>
        <strain evidence="2">Ploen Becks lab</strain>
    </source>
</reference>
<sequence length="265" mass="31219">MIGRNYDLNIWNHFNTIGPRINNHVEGYNNKINSYIDYSHPHLYSAIKTLKDLETSTVLNYIQRKNGGLTQFPRRPQDKYIERITDLFRYDKSVKKRRLYVPKHIDLDTGKTLIQNDLNKKDIQSVSTSTVSIHKIDGQKFTFLNKYISENQKYLIDLVKELRQYNQITYFSTQDMDQSHLSVLRHWECENGVPFHTTGDGNCLYNALSIALKGDETLSKDLRLAMVFIIFEHENYFRQLSKKFNYVNRDFENLVERASTLGECT</sequence>
<dbReference type="EMBL" id="CAJNOC010000123">
    <property type="protein sequence ID" value="CAF0717108.1"/>
    <property type="molecule type" value="Genomic_DNA"/>
</dbReference>
<evidence type="ECO:0000259" key="1">
    <source>
        <dbReference type="PROSITE" id="PS50802"/>
    </source>
</evidence>
<dbReference type="Gene3D" id="3.90.70.80">
    <property type="match status" value="1"/>
</dbReference>
<dbReference type="OrthoDB" id="10029846at2759"/>
<dbReference type="AlphaFoldDB" id="A0A813M9L7"/>
<comment type="caution">
    <text evidence="2">The sequence shown here is derived from an EMBL/GenBank/DDBJ whole genome shotgun (WGS) entry which is preliminary data.</text>
</comment>
<evidence type="ECO:0000313" key="2">
    <source>
        <dbReference type="EMBL" id="CAF0717108.1"/>
    </source>
</evidence>
<protein>
    <recommendedName>
        <fullName evidence="1">OTU domain-containing protein</fullName>
    </recommendedName>
</protein>
<dbReference type="InterPro" id="IPR003323">
    <property type="entry name" value="OTU_dom"/>
</dbReference>
<proteinExistence type="predicted"/>
<keyword evidence="3" id="KW-1185">Reference proteome</keyword>
<organism evidence="2 3">
    <name type="scientific">Brachionus calyciflorus</name>
    <dbReference type="NCBI Taxonomy" id="104777"/>
    <lineage>
        <taxon>Eukaryota</taxon>
        <taxon>Metazoa</taxon>
        <taxon>Spiralia</taxon>
        <taxon>Gnathifera</taxon>
        <taxon>Rotifera</taxon>
        <taxon>Eurotatoria</taxon>
        <taxon>Monogononta</taxon>
        <taxon>Pseudotrocha</taxon>
        <taxon>Ploima</taxon>
        <taxon>Brachionidae</taxon>
        <taxon>Brachionus</taxon>
    </lineage>
</organism>
<evidence type="ECO:0000313" key="3">
    <source>
        <dbReference type="Proteomes" id="UP000663879"/>
    </source>
</evidence>
<accession>A0A813M9L7</accession>
<name>A0A813M9L7_9BILA</name>
<feature type="domain" description="OTU" evidence="1">
    <location>
        <begin position="192"/>
        <end position="265"/>
    </location>
</feature>
<gene>
    <name evidence="2" type="ORF">OXX778_LOCUS1775</name>
</gene>